<reference evidence="1" key="1">
    <citation type="submission" date="2014-11" db="EMBL/GenBank/DDBJ databases">
        <authorList>
            <person name="Amaro Gonzalez C."/>
        </authorList>
    </citation>
    <scope>NUCLEOTIDE SEQUENCE</scope>
</reference>
<reference evidence="1" key="2">
    <citation type="journal article" date="2015" name="Fish Shellfish Immunol.">
        <title>Early steps in the European eel (Anguilla anguilla)-Vibrio vulnificus interaction in the gills: Role of the RtxA13 toxin.</title>
        <authorList>
            <person name="Callol A."/>
            <person name="Pajuelo D."/>
            <person name="Ebbesson L."/>
            <person name="Teles M."/>
            <person name="MacKenzie S."/>
            <person name="Amaro C."/>
        </authorList>
    </citation>
    <scope>NUCLEOTIDE SEQUENCE</scope>
</reference>
<sequence>MYHLPQTDSSIIFIIWATVLHTVTASVQQQSSMF</sequence>
<accession>A0A0E9UDL4</accession>
<dbReference type="EMBL" id="GBXM01045277">
    <property type="protein sequence ID" value="JAH63300.1"/>
    <property type="molecule type" value="Transcribed_RNA"/>
</dbReference>
<name>A0A0E9UDL4_ANGAN</name>
<organism evidence="1">
    <name type="scientific">Anguilla anguilla</name>
    <name type="common">European freshwater eel</name>
    <name type="synonym">Muraena anguilla</name>
    <dbReference type="NCBI Taxonomy" id="7936"/>
    <lineage>
        <taxon>Eukaryota</taxon>
        <taxon>Metazoa</taxon>
        <taxon>Chordata</taxon>
        <taxon>Craniata</taxon>
        <taxon>Vertebrata</taxon>
        <taxon>Euteleostomi</taxon>
        <taxon>Actinopterygii</taxon>
        <taxon>Neopterygii</taxon>
        <taxon>Teleostei</taxon>
        <taxon>Anguilliformes</taxon>
        <taxon>Anguillidae</taxon>
        <taxon>Anguilla</taxon>
    </lineage>
</organism>
<proteinExistence type="predicted"/>
<dbReference type="AlphaFoldDB" id="A0A0E9UDL4"/>
<evidence type="ECO:0000313" key="1">
    <source>
        <dbReference type="EMBL" id="JAH63300.1"/>
    </source>
</evidence>
<protein>
    <submittedName>
        <fullName evidence="1">Uncharacterized protein</fullName>
    </submittedName>
</protein>